<protein>
    <recommendedName>
        <fullName evidence="10">Peptidase S53 domain-containing protein</fullName>
    </recommendedName>
</protein>
<keyword evidence="3" id="KW-0645">Protease</keyword>
<keyword evidence="6" id="KW-0720">Serine protease</keyword>
<evidence type="ECO:0000256" key="8">
    <source>
        <dbReference type="ARBA" id="ARBA00023145"/>
    </source>
</evidence>
<dbReference type="EMBL" id="SGPL01000409">
    <property type="protein sequence ID" value="THH12859.1"/>
    <property type="molecule type" value="Genomic_DNA"/>
</dbReference>
<evidence type="ECO:0000256" key="1">
    <source>
        <dbReference type="ARBA" id="ARBA00001913"/>
    </source>
</evidence>
<dbReference type="GO" id="GO:0006508">
    <property type="term" value="P:proteolysis"/>
    <property type="evidence" value="ECO:0007669"/>
    <property type="project" value="UniProtKB-KW"/>
</dbReference>
<dbReference type="GO" id="GO:0046872">
    <property type="term" value="F:metal ion binding"/>
    <property type="evidence" value="ECO:0007669"/>
    <property type="project" value="UniProtKB-KW"/>
</dbReference>
<dbReference type="Gene3D" id="3.40.50.200">
    <property type="entry name" value="Peptidase S8/S53 domain"/>
    <property type="match status" value="1"/>
</dbReference>
<dbReference type="InterPro" id="IPR030400">
    <property type="entry name" value="Sedolisin_dom"/>
</dbReference>
<dbReference type="GO" id="GO:0008240">
    <property type="term" value="F:tripeptidyl-peptidase activity"/>
    <property type="evidence" value="ECO:0007669"/>
    <property type="project" value="TreeGrafter"/>
</dbReference>
<evidence type="ECO:0000256" key="3">
    <source>
        <dbReference type="ARBA" id="ARBA00022670"/>
    </source>
</evidence>
<dbReference type="SUPFAM" id="SSF54897">
    <property type="entry name" value="Protease propeptides/inhibitors"/>
    <property type="match status" value="1"/>
</dbReference>
<keyword evidence="7" id="KW-0106">Calcium</keyword>
<evidence type="ECO:0000256" key="5">
    <source>
        <dbReference type="ARBA" id="ARBA00022801"/>
    </source>
</evidence>
<dbReference type="InterPro" id="IPR036852">
    <property type="entry name" value="Peptidase_S8/S53_dom_sf"/>
</dbReference>
<reference evidence="11 12" key="1">
    <citation type="submission" date="2019-02" db="EMBL/GenBank/DDBJ databases">
        <title>Genome sequencing of the rare red list fungi Bondarzewia mesenterica.</title>
        <authorList>
            <person name="Buettner E."/>
            <person name="Kellner H."/>
        </authorList>
    </citation>
    <scope>NUCLEOTIDE SEQUENCE [LARGE SCALE GENOMIC DNA]</scope>
    <source>
        <strain evidence="11 12">DSM 108281</strain>
    </source>
</reference>
<evidence type="ECO:0000256" key="2">
    <source>
        <dbReference type="ARBA" id="ARBA00004239"/>
    </source>
</evidence>
<dbReference type="PANTHER" id="PTHR14218:SF10">
    <property type="entry name" value="PEPTIDASE S53 DOMAIN-CONTAINING PROTEIN"/>
    <property type="match status" value="1"/>
</dbReference>
<sequence>MYVRFAFLPCSTSYVTHEEPRSGELSTMYLFFELGFDTLIFILSMSRTIYVYYKHQGTGAINGHGSSLMANLMRDGIFYFAVTTTMICRITLNLRTTVYGPVDAFEKTENNIPLSPLRTRRTDRVANISRSMSLSRSTGMPSRYLRVDSEAQRWREVLRSPHEEDFEEEEPDKSIQVQVQTETFQDGSVHACAWYLVPKDTRLLLLLSRLSSRTIATVSVKFALLASSIALVAAGPSPRMRIHEKRENVPNGFVKTAAAPASEFLSLRLALVQSYPQGLGDALYAVSTPNSPQYGQFLSKEEGHLDFVRPTVNFSVGPSQKPLTAIPIPKTIVKGFNLMSNGVPSSCSSNINPSCFQAMYDIPTTLATESSNELAVTGYIDQYPSKASPFLHVVYWFVNHIWFARANPGVEAVSADQPTFSAHDRWCLLAVNYMLGLSTVPNVMTTSYGSDESDVSVSLANNLCNAYDQLGARGTSVFFSSGDGGVSGSQSGSCSTFVPIFPPGYPHVTSVGATTGFPETTANFSSDGFSDYWGRPIPPDLRTLGVTSPRSAAPTVACSTHPAAGENVQIVTSGSTQSVAGTSCSSLIFASTIALINDQLVAAGKSPLGFLNLFLYSTAASALNDITTTRHFGDRGLTCYIFGQVTGLGTPNYAALKLAAGW</sequence>
<dbReference type="AlphaFoldDB" id="A0A4S4LLA8"/>
<evidence type="ECO:0000256" key="7">
    <source>
        <dbReference type="ARBA" id="ARBA00022837"/>
    </source>
</evidence>
<gene>
    <name evidence="11" type="ORF">EW146_g7304</name>
</gene>
<keyword evidence="4" id="KW-0479">Metal-binding</keyword>
<dbReference type="OrthoDB" id="3193253at2759"/>
<comment type="caution">
    <text evidence="9">Lacks conserved residue(s) required for the propagation of feature annotation.</text>
</comment>
<keyword evidence="12" id="KW-1185">Reference proteome</keyword>
<dbReference type="Proteomes" id="UP000310158">
    <property type="component" value="Unassembled WGS sequence"/>
</dbReference>
<dbReference type="GO" id="GO:0005576">
    <property type="term" value="C:extracellular region"/>
    <property type="evidence" value="ECO:0007669"/>
    <property type="project" value="UniProtKB-SubCell"/>
</dbReference>
<dbReference type="Pfam" id="PF09286">
    <property type="entry name" value="Pro-kuma_activ"/>
    <property type="match status" value="1"/>
</dbReference>
<dbReference type="PANTHER" id="PTHR14218">
    <property type="entry name" value="PROTEASE S8 TRIPEPTIDYL PEPTIDASE I CLN2"/>
    <property type="match status" value="1"/>
</dbReference>
<evidence type="ECO:0000256" key="6">
    <source>
        <dbReference type="ARBA" id="ARBA00022825"/>
    </source>
</evidence>
<evidence type="ECO:0000259" key="10">
    <source>
        <dbReference type="PROSITE" id="PS51695"/>
    </source>
</evidence>
<comment type="subcellular location">
    <subcellularLocation>
        <location evidence="2">Secreted</location>
        <location evidence="2">Extracellular space</location>
    </subcellularLocation>
</comment>
<dbReference type="SUPFAM" id="SSF52743">
    <property type="entry name" value="Subtilisin-like"/>
    <property type="match status" value="1"/>
</dbReference>
<organism evidence="11 12">
    <name type="scientific">Bondarzewia mesenterica</name>
    <dbReference type="NCBI Taxonomy" id="1095465"/>
    <lineage>
        <taxon>Eukaryota</taxon>
        <taxon>Fungi</taxon>
        <taxon>Dikarya</taxon>
        <taxon>Basidiomycota</taxon>
        <taxon>Agaricomycotina</taxon>
        <taxon>Agaricomycetes</taxon>
        <taxon>Russulales</taxon>
        <taxon>Bondarzewiaceae</taxon>
        <taxon>Bondarzewia</taxon>
    </lineage>
</organism>
<dbReference type="PROSITE" id="PS51695">
    <property type="entry name" value="SEDOLISIN"/>
    <property type="match status" value="1"/>
</dbReference>
<evidence type="ECO:0000256" key="9">
    <source>
        <dbReference type="PROSITE-ProRule" id="PRU01032"/>
    </source>
</evidence>
<comment type="caution">
    <text evidence="11">The sequence shown here is derived from an EMBL/GenBank/DDBJ whole genome shotgun (WGS) entry which is preliminary data.</text>
</comment>
<name>A0A4S4LLA8_9AGAM</name>
<evidence type="ECO:0000256" key="4">
    <source>
        <dbReference type="ARBA" id="ARBA00022723"/>
    </source>
</evidence>
<keyword evidence="8" id="KW-0865">Zymogen</keyword>
<dbReference type="InterPro" id="IPR015366">
    <property type="entry name" value="S53_propep"/>
</dbReference>
<dbReference type="GO" id="GO:0004252">
    <property type="term" value="F:serine-type endopeptidase activity"/>
    <property type="evidence" value="ECO:0007669"/>
    <property type="project" value="InterPro"/>
</dbReference>
<feature type="domain" description="Peptidase S53" evidence="10">
    <location>
        <begin position="350"/>
        <end position="662"/>
    </location>
</feature>
<keyword evidence="5" id="KW-0378">Hydrolase</keyword>
<dbReference type="InterPro" id="IPR050819">
    <property type="entry name" value="Tripeptidyl-peptidase_I"/>
</dbReference>
<comment type="cofactor">
    <cofactor evidence="1">
        <name>Ca(2+)</name>
        <dbReference type="ChEBI" id="CHEBI:29108"/>
    </cofactor>
</comment>
<proteinExistence type="predicted"/>
<evidence type="ECO:0000313" key="12">
    <source>
        <dbReference type="Proteomes" id="UP000310158"/>
    </source>
</evidence>
<accession>A0A4S4LLA8</accession>
<evidence type="ECO:0000313" key="11">
    <source>
        <dbReference type="EMBL" id="THH12859.1"/>
    </source>
</evidence>